<feature type="chain" id="PRO_5046682588" evidence="1">
    <location>
        <begin position="25"/>
        <end position="227"/>
    </location>
</feature>
<dbReference type="RefSeq" id="WP_254571521.1">
    <property type="nucleotide sequence ID" value="NZ_CP098502.1"/>
</dbReference>
<keyword evidence="1" id="KW-0732">Signal</keyword>
<accession>A0ABY5DS19</accession>
<sequence length="227" mass="24382">MRSRLIVFLLLLPLFGAAPSAASAATISVDRTCYADPGQRKDTVKLTGSGFTPSAQYQVTLDGRPLTGGTGMTDASGNLSGTFTSPQLANGTRAHRYTVGVQEGANAPTTTFQVSRLLADFTPAAGDPQSLKVRFEVFGFGLSGVASPPIYLHYVRPDDGKVQRTVRLGTGRGVCGTIPHTPRHRLFPFPARRGTWRLQFDTAKRYVKGTSKSPFLFFTVAVKVKAT</sequence>
<name>A0ABY5DS19_9ACTN</name>
<protein>
    <submittedName>
        <fullName evidence="2">Uncharacterized protein</fullName>
    </submittedName>
</protein>
<dbReference type="EMBL" id="CP098502">
    <property type="protein sequence ID" value="UTI64823.1"/>
    <property type="molecule type" value="Genomic_DNA"/>
</dbReference>
<organism evidence="2 3">
    <name type="scientific">Paraconexibacter antarcticus</name>
    <dbReference type="NCBI Taxonomy" id="2949664"/>
    <lineage>
        <taxon>Bacteria</taxon>
        <taxon>Bacillati</taxon>
        <taxon>Actinomycetota</taxon>
        <taxon>Thermoleophilia</taxon>
        <taxon>Solirubrobacterales</taxon>
        <taxon>Paraconexibacteraceae</taxon>
        <taxon>Paraconexibacter</taxon>
    </lineage>
</organism>
<keyword evidence="3" id="KW-1185">Reference proteome</keyword>
<evidence type="ECO:0000313" key="3">
    <source>
        <dbReference type="Proteomes" id="UP001056035"/>
    </source>
</evidence>
<evidence type="ECO:0000313" key="2">
    <source>
        <dbReference type="EMBL" id="UTI64823.1"/>
    </source>
</evidence>
<feature type="signal peptide" evidence="1">
    <location>
        <begin position="1"/>
        <end position="24"/>
    </location>
</feature>
<reference evidence="2 3" key="1">
    <citation type="submission" date="2022-06" db="EMBL/GenBank/DDBJ databases">
        <title>Paraconexibacter antarcticus.</title>
        <authorList>
            <person name="Kim C.S."/>
        </authorList>
    </citation>
    <scope>NUCLEOTIDE SEQUENCE [LARGE SCALE GENOMIC DNA]</scope>
    <source>
        <strain evidence="2 3">02-257</strain>
    </source>
</reference>
<gene>
    <name evidence="2" type="ORF">NBH00_01115</name>
</gene>
<evidence type="ECO:0000256" key="1">
    <source>
        <dbReference type="SAM" id="SignalP"/>
    </source>
</evidence>
<dbReference type="Proteomes" id="UP001056035">
    <property type="component" value="Chromosome"/>
</dbReference>
<proteinExistence type="predicted"/>